<gene>
    <name evidence="2" type="ORF">IEO21_03506</name>
</gene>
<reference evidence="2" key="1">
    <citation type="submission" date="2020-11" db="EMBL/GenBank/DDBJ databases">
        <authorList>
            <person name="Koelle M."/>
            <person name="Horta M.A.C."/>
            <person name="Nowrousian M."/>
            <person name="Ohm R.A."/>
            <person name="Benz P."/>
            <person name="Pilgard A."/>
        </authorList>
    </citation>
    <scope>NUCLEOTIDE SEQUENCE</scope>
    <source>
        <strain evidence="2">FPRL280</strain>
    </source>
</reference>
<dbReference type="EMBL" id="JADOXO010000044">
    <property type="protein sequence ID" value="KAF9817365.1"/>
    <property type="molecule type" value="Genomic_DNA"/>
</dbReference>
<protein>
    <recommendedName>
        <fullName evidence="1">Non-reducing end beta-L-arabinofuranosidase-like GH127 catalytic domain-containing protein</fullName>
    </recommendedName>
</protein>
<feature type="domain" description="Non-reducing end beta-L-arabinofuranosidase-like GH127 catalytic" evidence="1">
    <location>
        <begin position="69"/>
        <end position="113"/>
    </location>
</feature>
<evidence type="ECO:0000313" key="2">
    <source>
        <dbReference type="EMBL" id="KAF9817365.1"/>
    </source>
</evidence>
<dbReference type="Pfam" id="PF07944">
    <property type="entry name" value="Beta-AFase-like_GH127_cat"/>
    <property type="match status" value="1"/>
</dbReference>
<name>A0A8H7P5P2_9APHY</name>
<accession>A0A8H7P5P2</accession>
<dbReference type="Proteomes" id="UP000639403">
    <property type="component" value="Unassembled WGS sequence"/>
</dbReference>
<organism evidence="2 3">
    <name type="scientific">Rhodonia placenta</name>
    <dbReference type="NCBI Taxonomy" id="104341"/>
    <lineage>
        <taxon>Eukaryota</taxon>
        <taxon>Fungi</taxon>
        <taxon>Dikarya</taxon>
        <taxon>Basidiomycota</taxon>
        <taxon>Agaricomycotina</taxon>
        <taxon>Agaricomycetes</taxon>
        <taxon>Polyporales</taxon>
        <taxon>Adustoporiaceae</taxon>
        <taxon>Rhodonia</taxon>
    </lineage>
</organism>
<proteinExistence type="predicted"/>
<dbReference type="InterPro" id="IPR012878">
    <property type="entry name" value="Beta-AFase-like_GH127_cat"/>
</dbReference>
<sequence>MKTSREHGFSWKGDFFVDNGTFPRTAVPEEEATMAKYARLDMIWKYHGRPQGIFSTDEYLAGLHPSRGTEFCASVEAMFSLEMMYATLGDPAWADLTEKIAYNAMPAQITADWWSQQYLHQTNQIWVGNHTEGVPWTDNDLRGIISVYEFSKGTVNHPQGWPKFWSNSFLLADNGTALVHALLGPATLGTTLGNAVDTNVTVDTLYPFGSLFSYTIASSAPYTFYIRIPGWANSESYISVDDQNAVPLFPHAKSVTTIKLNLGMDIEVERRSNNSIAVHRGPLFYAVDLAHNDTTTSALR</sequence>
<evidence type="ECO:0000259" key="1">
    <source>
        <dbReference type="Pfam" id="PF07944"/>
    </source>
</evidence>
<comment type="caution">
    <text evidence="2">The sequence shown here is derived from an EMBL/GenBank/DDBJ whole genome shotgun (WGS) entry which is preliminary data.</text>
</comment>
<evidence type="ECO:0000313" key="3">
    <source>
        <dbReference type="Proteomes" id="UP000639403"/>
    </source>
</evidence>
<reference evidence="2" key="2">
    <citation type="journal article" name="Front. Microbiol.">
        <title>Degradative Capacity of Two Strains of Rhodonia placenta: From Phenotype to Genotype.</title>
        <authorList>
            <person name="Kolle M."/>
            <person name="Horta M.A.C."/>
            <person name="Nowrousian M."/>
            <person name="Ohm R.A."/>
            <person name="Benz J.P."/>
            <person name="Pilgard A."/>
        </authorList>
    </citation>
    <scope>NUCLEOTIDE SEQUENCE</scope>
    <source>
        <strain evidence="2">FPRL280</strain>
    </source>
</reference>
<dbReference type="AlphaFoldDB" id="A0A8H7P5P2"/>